<keyword evidence="2" id="KW-1185">Reference proteome</keyword>
<dbReference type="Proteomes" id="UP000756921">
    <property type="component" value="Unassembled WGS sequence"/>
</dbReference>
<sequence>MIGMPRSTTQERIFWMRRNRLNWRFCGSVEEYFIAVPEHFPLNPEGRVRGEAVRGLVHLPVIPRALFFYLPSVYTTTPTWRRLPRPPSSFYSIRLVAMRILPGSTAA</sequence>
<dbReference type="OrthoDB" id="10465089at2759"/>
<evidence type="ECO:0000313" key="2">
    <source>
        <dbReference type="Proteomes" id="UP000756921"/>
    </source>
</evidence>
<organism evidence="1 2">
    <name type="scientific">Paraphaeosphaeria minitans</name>
    <dbReference type="NCBI Taxonomy" id="565426"/>
    <lineage>
        <taxon>Eukaryota</taxon>
        <taxon>Fungi</taxon>
        <taxon>Dikarya</taxon>
        <taxon>Ascomycota</taxon>
        <taxon>Pezizomycotina</taxon>
        <taxon>Dothideomycetes</taxon>
        <taxon>Pleosporomycetidae</taxon>
        <taxon>Pleosporales</taxon>
        <taxon>Massarineae</taxon>
        <taxon>Didymosphaeriaceae</taxon>
        <taxon>Paraphaeosphaeria</taxon>
    </lineage>
</organism>
<comment type="caution">
    <text evidence="1">The sequence shown here is derived from an EMBL/GenBank/DDBJ whole genome shotgun (WGS) entry which is preliminary data.</text>
</comment>
<proteinExistence type="predicted"/>
<dbReference type="EMBL" id="WJXW01000002">
    <property type="protein sequence ID" value="KAF9740034.1"/>
    <property type="molecule type" value="Genomic_DNA"/>
</dbReference>
<protein>
    <submittedName>
        <fullName evidence="1">Uncharacterized protein</fullName>
    </submittedName>
</protein>
<accession>A0A9P6KVM8</accession>
<name>A0A9P6KVM8_9PLEO</name>
<evidence type="ECO:0000313" key="1">
    <source>
        <dbReference type="EMBL" id="KAF9740034.1"/>
    </source>
</evidence>
<gene>
    <name evidence="1" type="ORF">PMIN01_02669</name>
</gene>
<dbReference type="AlphaFoldDB" id="A0A9P6KVM8"/>
<reference evidence="1" key="1">
    <citation type="journal article" date="2020" name="Mol. Plant Microbe Interact.">
        <title>Genome Sequence of the Biocontrol Agent Coniothyrium minitans strain Conio (IMI 134523).</title>
        <authorList>
            <person name="Patel D."/>
            <person name="Shittu T.A."/>
            <person name="Baroncelli R."/>
            <person name="Muthumeenakshi S."/>
            <person name="Osborne T.H."/>
            <person name="Janganan T.K."/>
            <person name="Sreenivasaprasad S."/>
        </authorList>
    </citation>
    <scope>NUCLEOTIDE SEQUENCE</scope>
    <source>
        <strain evidence="1">Conio</strain>
    </source>
</reference>